<evidence type="ECO:0000313" key="3">
    <source>
        <dbReference type="Proteomes" id="UP000095765"/>
    </source>
</evidence>
<dbReference type="EMBL" id="CZBE01000007">
    <property type="protein sequence ID" value="CUP56922.1"/>
    <property type="molecule type" value="Genomic_DNA"/>
</dbReference>
<organism evidence="2 3">
    <name type="scientific">Anaerotruncus colihominis</name>
    <dbReference type="NCBI Taxonomy" id="169435"/>
    <lineage>
        <taxon>Bacteria</taxon>
        <taxon>Bacillati</taxon>
        <taxon>Bacillota</taxon>
        <taxon>Clostridia</taxon>
        <taxon>Eubacteriales</taxon>
        <taxon>Oscillospiraceae</taxon>
        <taxon>Anaerotruncus</taxon>
    </lineage>
</organism>
<reference evidence="2 3" key="1">
    <citation type="submission" date="2015-09" db="EMBL/GenBank/DDBJ databases">
        <authorList>
            <consortium name="Pathogen Informatics"/>
        </authorList>
    </citation>
    <scope>NUCLEOTIDE SEQUENCE [LARGE SCALE GENOMIC DNA]</scope>
    <source>
        <strain evidence="2 3">2789STDY5834939</strain>
    </source>
</reference>
<evidence type="ECO:0000313" key="2">
    <source>
        <dbReference type="EMBL" id="CUP56922.1"/>
    </source>
</evidence>
<accession>A0A174P7M3</accession>
<keyword evidence="1" id="KW-0812">Transmembrane</keyword>
<feature type="transmembrane region" description="Helical" evidence="1">
    <location>
        <begin position="12"/>
        <end position="34"/>
    </location>
</feature>
<gene>
    <name evidence="2" type="ORF">ERS852551_01215</name>
</gene>
<keyword evidence="1" id="KW-1133">Transmembrane helix</keyword>
<dbReference type="Proteomes" id="UP000095765">
    <property type="component" value="Unassembled WGS sequence"/>
</dbReference>
<proteinExistence type="predicted"/>
<dbReference type="AlphaFoldDB" id="A0A174P7M3"/>
<sequence length="36" mass="4218">MRSPAFLYDLHISFYKIVKVKTLALQILIHILFVSV</sequence>
<protein>
    <submittedName>
        <fullName evidence="2">Uncharacterized protein</fullName>
    </submittedName>
</protein>
<keyword evidence="1" id="KW-0472">Membrane</keyword>
<name>A0A174P7M3_9FIRM</name>
<evidence type="ECO:0000256" key="1">
    <source>
        <dbReference type="SAM" id="Phobius"/>
    </source>
</evidence>